<keyword evidence="1" id="KW-0805">Transcription regulation</keyword>
<dbReference type="EMBL" id="WIGN01000012">
    <property type="protein sequence ID" value="KAF6818914.1"/>
    <property type="molecule type" value="Genomic_DNA"/>
</dbReference>
<dbReference type="GO" id="GO:0005634">
    <property type="term" value="C:nucleus"/>
    <property type="evidence" value="ECO:0007669"/>
    <property type="project" value="TreeGrafter"/>
</dbReference>
<evidence type="ECO:0000256" key="2">
    <source>
        <dbReference type="ARBA" id="ARBA00023163"/>
    </source>
</evidence>
<sequence>MGHLLVNCPGCPPALDQTAGANPTIWSETSPGSLVHPMRCPQSRSTAGYHLAGLVSTVPQGPNRFRAYFNTNQYLKKCNGSKPCLTCTKRSLTCTYTSNHGSDQTPPDQLASPSKRRNIEELPAVKPAVPDASHASESPAAATTPWESTPQQHNSEEKPTVGFDIKPSIEENQEPAAGQREFDIRSRHSTASGPDEETSLIQSTRMLQDPTGRLLYVGDSASLAYLQLIRMIVEASTGPSDFTLDPSRHKIMEATIAMPANIRPPHILPDRETADALVDSFFTNTHGLIAIFNRAAFEKSLDACYSDPLAAQSSFLCLLYLTFAIGMALATPLPNSKADAIFKKLRSDEFDRAELFFRSAKALGDPISGFEDADFWSVQALSLMAVYMLAVSKRNAAYAYFGMAVRSGFALGLHRVHENHFIFKSDEIRLRRNLWRSLFVLDRFLAASLGRPVAIDEEECSSDALLVFEKTPAGELRQVLNPHDGLDAAVRSCRIIGQLLKKIYARRRISVRLTSEIWEQCSAWHSSLSPELGSRRVAADPSSPAQGIAALHVNLLYCHSIILLTRPFFICFLSKVHNERNNLSLPVPRWINRMSKYCEACLSAANQTIILVQRAFESNYLPQRNPFVLYFLFAASLIVLSNEFAALYPNPTYVTSISNTISIMNYCATTDPQANRLLFILNSFRNVVYELRQKKPEQHAMPAPQQMSPTSIQDPISRLFKPSAISRKNSFATNTTAAKAMAPPPLSMKTEHSFSSAAGPSAGVSPAGSTPGMSHSGGDLSARLGADSDMGDGELEFDQMWAFGGSIAAGANVAAPPPAAPGPVAPAHGFPVQGQGPRFQGYPNFVVPQGPNGAPGPPPGAGGYVAAPNVPMYVPAEYS</sequence>
<keyword evidence="3" id="KW-0539">Nucleus</keyword>
<dbReference type="SMART" id="SM00906">
    <property type="entry name" value="Fungal_trans"/>
    <property type="match status" value="1"/>
</dbReference>
<dbReference type="GO" id="GO:0000978">
    <property type="term" value="F:RNA polymerase II cis-regulatory region sequence-specific DNA binding"/>
    <property type="evidence" value="ECO:0007669"/>
    <property type="project" value="TreeGrafter"/>
</dbReference>
<organism evidence="6 7">
    <name type="scientific">Colletotrichum sojae</name>
    <dbReference type="NCBI Taxonomy" id="2175907"/>
    <lineage>
        <taxon>Eukaryota</taxon>
        <taxon>Fungi</taxon>
        <taxon>Dikarya</taxon>
        <taxon>Ascomycota</taxon>
        <taxon>Pezizomycotina</taxon>
        <taxon>Sordariomycetes</taxon>
        <taxon>Hypocreomycetidae</taxon>
        <taxon>Glomerellales</taxon>
        <taxon>Glomerellaceae</taxon>
        <taxon>Colletotrichum</taxon>
        <taxon>Colletotrichum orchidearum species complex</taxon>
    </lineage>
</organism>
<evidence type="ECO:0000256" key="1">
    <source>
        <dbReference type="ARBA" id="ARBA00023015"/>
    </source>
</evidence>
<evidence type="ECO:0000256" key="3">
    <source>
        <dbReference type="ARBA" id="ARBA00023242"/>
    </source>
</evidence>
<gene>
    <name evidence="6" type="ORF">CSOJ01_01571</name>
</gene>
<keyword evidence="2" id="KW-0804">Transcription</keyword>
<reference evidence="6 7" key="1">
    <citation type="journal article" date="2020" name="Phytopathology">
        <title>Genome Sequence Resources of Colletotrichum truncatum, C. plurivorum, C. musicola, and C. sojae: Four Species Pathogenic to Soybean (Glycine max).</title>
        <authorList>
            <person name="Rogerio F."/>
            <person name="Boufleur T.R."/>
            <person name="Ciampi-Guillardi M."/>
            <person name="Sukno S.A."/>
            <person name="Thon M.R."/>
            <person name="Massola Junior N.S."/>
            <person name="Baroncelli R."/>
        </authorList>
    </citation>
    <scope>NUCLEOTIDE SEQUENCE [LARGE SCALE GENOMIC DNA]</scope>
    <source>
        <strain evidence="6 7">LFN0009</strain>
    </source>
</reference>
<dbReference type="GO" id="GO:0008270">
    <property type="term" value="F:zinc ion binding"/>
    <property type="evidence" value="ECO:0007669"/>
    <property type="project" value="InterPro"/>
</dbReference>
<comment type="caution">
    <text evidence="6">The sequence shown here is derived from an EMBL/GenBank/DDBJ whole genome shotgun (WGS) entry which is preliminary data.</text>
</comment>
<dbReference type="GO" id="GO:0000981">
    <property type="term" value="F:DNA-binding transcription factor activity, RNA polymerase II-specific"/>
    <property type="evidence" value="ECO:0007669"/>
    <property type="project" value="InterPro"/>
</dbReference>
<keyword evidence="7" id="KW-1185">Reference proteome</keyword>
<dbReference type="InterPro" id="IPR051127">
    <property type="entry name" value="Fungal_SecMet_Regulators"/>
</dbReference>
<name>A0A8H6N3G5_9PEZI</name>
<feature type="region of interest" description="Disordered" evidence="4">
    <location>
        <begin position="735"/>
        <end position="791"/>
    </location>
</feature>
<proteinExistence type="predicted"/>
<feature type="compositionally biased region" description="Low complexity" evidence="4">
    <location>
        <begin position="753"/>
        <end position="772"/>
    </location>
</feature>
<feature type="domain" description="Xylanolytic transcriptional activator regulatory" evidence="5">
    <location>
        <begin position="397"/>
        <end position="471"/>
    </location>
</feature>
<dbReference type="Pfam" id="PF04082">
    <property type="entry name" value="Fungal_trans"/>
    <property type="match status" value="1"/>
</dbReference>
<dbReference type="AlphaFoldDB" id="A0A8H6N3G5"/>
<accession>A0A8H6N3G5</accession>
<evidence type="ECO:0000313" key="6">
    <source>
        <dbReference type="EMBL" id="KAF6818914.1"/>
    </source>
</evidence>
<dbReference type="InterPro" id="IPR007219">
    <property type="entry name" value="XnlR_reg_dom"/>
</dbReference>
<evidence type="ECO:0000313" key="7">
    <source>
        <dbReference type="Proteomes" id="UP000652219"/>
    </source>
</evidence>
<dbReference type="CDD" id="cd12148">
    <property type="entry name" value="fungal_TF_MHR"/>
    <property type="match status" value="1"/>
</dbReference>
<dbReference type="GO" id="GO:0006351">
    <property type="term" value="P:DNA-templated transcription"/>
    <property type="evidence" value="ECO:0007669"/>
    <property type="project" value="InterPro"/>
</dbReference>
<evidence type="ECO:0000256" key="4">
    <source>
        <dbReference type="SAM" id="MobiDB-lite"/>
    </source>
</evidence>
<protein>
    <submittedName>
        <fullName evidence="6">Fungal specific transcription factor domain-containing protein</fullName>
    </submittedName>
</protein>
<dbReference type="PANTHER" id="PTHR47424:SF9">
    <property type="entry name" value="TAH-2"/>
    <property type="match status" value="1"/>
</dbReference>
<dbReference type="CDD" id="cd00067">
    <property type="entry name" value="GAL4"/>
    <property type="match status" value="1"/>
</dbReference>
<dbReference type="Proteomes" id="UP000652219">
    <property type="component" value="Unassembled WGS sequence"/>
</dbReference>
<dbReference type="PANTHER" id="PTHR47424">
    <property type="entry name" value="REGULATORY PROTEIN GAL4"/>
    <property type="match status" value="1"/>
</dbReference>
<dbReference type="InterPro" id="IPR001138">
    <property type="entry name" value="Zn2Cys6_DnaBD"/>
</dbReference>
<evidence type="ECO:0000259" key="5">
    <source>
        <dbReference type="SMART" id="SM00906"/>
    </source>
</evidence>
<feature type="region of interest" description="Disordered" evidence="4">
    <location>
        <begin position="127"/>
        <end position="202"/>
    </location>
</feature>
<dbReference type="GO" id="GO:0000435">
    <property type="term" value="P:positive regulation of transcription from RNA polymerase II promoter by galactose"/>
    <property type="evidence" value="ECO:0007669"/>
    <property type="project" value="TreeGrafter"/>
</dbReference>